<reference evidence="1 2" key="1">
    <citation type="submission" date="2021-03" db="EMBL/GenBank/DDBJ databases">
        <authorList>
            <person name="Kanchanasin P."/>
            <person name="Saeng-In P."/>
            <person name="Phongsopitanun W."/>
            <person name="Yuki M."/>
            <person name="Kudo T."/>
            <person name="Ohkuma M."/>
            <person name="Tanasupawat S."/>
        </authorList>
    </citation>
    <scope>NUCLEOTIDE SEQUENCE [LARGE SCALE GENOMIC DNA]</scope>
    <source>
        <strain evidence="1 2">L46</strain>
    </source>
</reference>
<evidence type="ECO:0008006" key="3">
    <source>
        <dbReference type="Google" id="ProtNLM"/>
    </source>
</evidence>
<keyword evidence="2" id="KW-1185">Reference proteome</keyword>
<dbReference type="EMBL" id="JAGEOK010000047">
    <property type="protein sequence ID" value="MBO2444492.1"/>
    <property type="molecule type" value="Genomic_DNA"/>
</dbReference>
<evidence type="ECO:0000313" key="1">
    <source>
        <dbReference type="EMBL" id="MBO2444492.1"/>
    </source>
</evidence>
<organism evidence="1 2">
    <name type="scientific">Actinomadura nitritigenes</name>
    <dbReference type="NCBI Taxonomy" id="134602"/>
    <lineage>
        <taxon>Bacteria</taxon>
        <taxon>Bacillati</taxon>
        <taxon>Actinomycetota</taxon>
        <taxon>Actinomycetes</taxon>
        <taxon>Streptosporangiales</taxon>
        <taxon>Thermomonosporaceae</taxon>
        <taxon>Actinomadura</taxon>
    </lineage>
</organism>
<gene>
    <name evidence="1" type="ORF">J4557_43940</name>
</gene>
<accession>A0ABS3RE40</accession>
<comment type="caution">
    <text evidence="1">The sequence shown here is derived from an EMBL/GenBank/DDBJ whole genome shotgun (WGS) entry which is preliminary data.</text>
</comment>
<evidence type="ECO:0000313" key="2">
    <source>
        <dbReference type="Proteomes" id="UP000666915"/>
    </source>
</evidence>
<sequence length="80" mass="9291">MKKSGRLKGQQPKLPEPVRWSIRRRYAAGEVSLDDLATEYSVGRPYIHRIIHGPPTDPRWTVNQLRSWSVIPFWRSPAVP</sequence>
<name>A0ABS3RE40_9ACTN</name>
<dbReference type="RefSeq" id="WP_208272961.1">
    <property type="nucleotide sequence ID" value="NZ_BAAAGM010000104.1"/>
</dbReference>
<protein>
    <recommendedName>
        <fullName evidence="3">XRE family transcriptional regulator</fullName>
    </recommendedName>
</protein>
<proteinExistence type="predicted"/>
<dbReference type="Proteomes" id="UP000666915">
    <property type="component" value="Unassembled WGS sequence"/>
</dbReference>